<dbReference type="STRING" id="660521.SAMN04487949_3414"/>
<dbReference type="CDD" id="cd06261">
    <property type="entry name" value="TM_PBP2"/>
    <property type="match status" value="1"/>
</dbReference>
<sequence length="321" mass="35223">MSEFSVYLVKRMGYIGVTLLLISLIIFAITQLLPGNAAVMILGKQATEESIAAIEQQLGLNRAWYVQYFDWLVGFVTGDWGTSFSNRQAVAELIFPRLVRSAQLAAITSVLVTVTAIPLGVLAAIKRDSIWDLLASAGGYIGVSMPEFVIGTAFIALFTGPVFQILPYGGYEPLSSGVVTWAKHLILPSVTLSIILTAHVMRLTRSEVVEVLRKDYVRSARLKGLSETKVISRHALRNGLLPTITLLTLNVGYLLGSIVVVEEVFTFPGLGRLLVRSIQARDLPVIQVTVMLLAIVYAFSNLTADVLYTYLDPRIEYGEEQ</sequence>
<evidence type="ECO:0000256" key="7">
    <source>
        <dbReference type="RuleBase" id="RU363032"/>
    </source>
</evidence>
<keyword evidence="3" id="KW-1003">Cell membrane</keyword>
<dbReference type="RefSeq" id="WP_089699416.1">
    <property type="nucleotide sequence ID" value="NZ_FNHL01000005.1"/>
</dbReference>
<comment type="similarity">
    <text evidence="7">Belongs to the binding-protein-dependent transport system permease family.</text>
</comment>
<evidence type="ECO:0000313" key="10">
    <source>
        <dbReference type="Proteomes" id="UP000199451"/>
    </source>
</evidence>
<dbReference type="Proteomes" id="UP000199451">
    <property type="component" value="Unassembled WGS sequence"/>
</dbReference>
<organism evidence="9 10">
    <name type="scientific">Halogranum gelatinilyticum</name>
    <dbReference type="NCBI Taxonomy" id="660521"/>
    <lineage>
        <taxon>Archaea</taxon>
        <taxon>Methanobacteriati</taxon>
        <taxon>Methanobacteriota</taxon>
        <taxon>Stenosarchaea group</taxon>
        <taxon>Halobacteria</taxon>
        <taxon>Halobacteriales</taxon>
        <taxon>Haloferacaceae</taxon>
    </lineage>
</organism>
<dbReference type="PROSITE" id="PS50928">
    <property type="entry name" value="ABC_TM1"/>
    <property type="match status" value="1"/>
</dbReference>
<dbReference type="OrthoDB" id="44105at2157"/>
<evidence type="ECO:0000259" key="8">
    <source>
        <dbReference type="PROSITE" id="PS50928"/>
    </source>
</evidence>
<evidence type="ECO:0000256" key="1">
    <source>
        <dbReference type="ARBA" id="ARBA00004651"/>
    </source>
</evidence>
<dbReference type="EMBL" id="FNHL01000005">
    <property type="protein sequence ID" value="SDN11331.1"/>
    <property type="molecule type" value="Genomic_DNA"/>
</dbReference>
<feature type="transmembrane region" description="Helical" evidence="7">
    <location>
        <begin position="239"/>
        <end position="265"/>
    </location>
</feature>
<feature type="domain" description="ABC transmembrane type-1" evidence="8">
    <location>
        <begin position="98"/>
        <end position="303"/>
    </location>
</feature>
<protein>
    <submittedName>
        <fullName evidence="9">Peptide/nickel transport system permease protein</fullName>
    </submittedName>
</protein>
<evidence type="ECO:0000256" key="5">
    <source>
        <dbReference type="ARBA" id="ARBA00022989"/>
    </source>
</evidence>
<dbReference type="Gene3D" id="1.10.3720.10">
    <property type="entry name" value="MetI-like"/>
    <property type="match status" value="1"/>
</dbReference>
<feature type="transmembrane region" description="Helical" evidence="7">
    <location>
        <begin position="12"/>
        <end position="33"/>
    </location>
</feature>
<reference evidence="10" key="1">
    <citation type="submission" date="2016-10" db="EMBL/GenBank/DDBJ databases">
        <authorList>
            <person name="Varghese N."/>
            <person name="Submissions S."/>
        </authorList>
    </citation>
    <scope>NUCLEOTIDE SEQUENCE [LARGE SCALE GENOMIC DNA]</scope>
    <source>
        <strain evidence="10">CGMCC 1.10119</strain>
    </source>
</reference>
<feature type="transmembrane region" description="Helical" evidence="7">
    <location>
        <begin position="104"/>
        <end position="125"/>
    </location>
</feature>
<evidence type="ECO:0000256" key="4">
    <source>
        <dbReference type="ARBA" id="ARBA00022692"/>
    </source>
</evidence>
<keyword evidence="4 7" id="KW-0812">Transmembrane</keyword>
<feature type="transmembrane region" description="Helical" evidence="7">
    <location>
        <begin position="137"/>
        <end position="165"/>
    </location>
</feature>
<evidence type="ECO:0000256" key="3">
    <source>
        <dbReference type="ARBA" id="ARBA00022475"/>
    </source>
</evidence>
<dbReference type="Pfam" id="PF19300">
    <property type="entry name" value="BPD_transp_1_N"/>
    <property type="match status" value="1"/>
</dbReference>
<name>A0A1G9YS51_9EURY</name>
<evidence type="ECO:0000256" key="6">
    <source>
        <dbReference type="ARBA" id="ARBA00023136"/>
    </source>
</evidence>
<dbReference type="AlphaFoldDB" id="A0A1G9YS51"/>
<dbReference type="Pfam" id="PF00528">
    <property type="entry name" value="BPD_transp_1"/>
    <property type="match status" value="1"/>
</dbReference>
<keyword evidence="2 7" id="KW-0813">Transport</keyword>
<feature type="transmembrane region" description="Helical" evidence="7">
    <location>
        <begin position="285"/>
        <end position="311"/>
    </location>
</feature>
<gene>
    <name evidence="9" type="ORF">SAMN04487949_3414</name>
</gene>
<feature type="transmembrane region" description="Helical" evidence="7">
    <location>
        <begin position="185"/>
        <end position="204"/>
    </location>
</feature>
<dbReference type="InterPro" id="IPR000515">
    <property type="entry name" value="MetI-like"/>
</dbReference>
<comment type="subcellular location">
    <subcellularLocation>
        <location evidence="1 7">Cell membrane</location>
        <topology evidence="1 7">Multi-pass membrane protein</topology>
    </subcellularLocation>
</comment>
<dbReference type="PANTHER" id="PTHR43163">
    <property type="entry name" value="DIPEPTIDE TRANSPORT SYSTEM PERMEASE PROTEIN DPPB-RELATED"/>
    <property type="match status" value="1"/>
</dbReference>
<evidence type="ECO:0000313" key="9">
    <source>
        <dbReference type="EMBL" id="SDN11331.1"/>
    </source>
</evidence>
<dbReference type="GO" id="GO:0005886">
    <property type="term" value="C:plasma membrane"/>
    <property type="evidence" value="ECO:0007669"/>
    <property type="project" value="UniProtKB-SubCell"/>
</dbReference>
<accession>A0A1G9YS51</accession>
<dbReference type="InterPro" id="IPR045621">
    <property type="entry name" value="BPD_transp_1_N"/>
</dbReference>
<proteinExistence type="inferred from homology"/>
<dbReference type="InterPro" id="IPR035906">
    <property type="entry name" value="MetI-like_sf"/>
</dbReference>
<dbReference type="SUPFAM" id="SSF161098">
    <property type="entry name" value="MetI-like"/>
    <property type="match status" value="1"/>
</dbReference>
<dbReference type="PANTHER" id="PTHR43163:SF6">
    <property type="entry name" value="DIPEPTIDE TRANSPORT SYSTEM PERMEASE PROTEIN DPPB-RELATED"/>
    <property type="match status" value="1"/>
</dbReference>
<keyword evidence="10" id="KW-1185">Reference proteome</keyword>
<keyword evidence="6 7" id="KW-0472">Membrane</keyword>
<keyword evidence="5 7" id="KW-1133">Transmembrane helix</keyword>
<dbReference type="GO" id="GO:0055085">
    <property type="term" value="P:transmembrane transport"/>
    <property type="evidence" value="ECO:0007669"/>
    <property type="project" value="InterPro"/>
</dbReference>
<evidence type="ECO:0000256" key="2">
    <source>
        <dbReference type="ARBA" id="ARBA00022448"/>
    </source>
</evidence>